<evidence type="ECO:0000256" key="1">
    <source>
        <dbReference type="ARBA" id="ARBA00004141"/>
    </source>
</evidence>
<reference evidence="8" key="2">
    <citation type="submission" date="2020-03" db="EMBL/GenBank/DDBJ databases">
        <authorList>
            <person name="Fu F.-F."/>
            <person name="Chen J."/>
        </authorList>
    </citation>
    <scope>NUCLEOTIDE SEQUENCE</scope>
    <source>
        <strain evidence="8">Lc1</strain>
    </source>
</reference>
<proteinExistence type="predicted"/>
<dbReference type="PROSITE" id="PS50011">
    <property type="entry name" value="PROTEIN_KINASE_DOM"/>
    <property type="match status" value="1"/>
</dbReference>
<evidence type="ECO:0000256" key="4">
    <source>
        <dbReference type="ARBA" id="ARBA00023136"/>
    </source>
</evidence>
<feature type="compositionally biased region" description="Polar residues" evidence="5">
    <location>
        <begin position="143"/>
        <end position="164"/>
    </location>
</feature>
<dbReference type="GeneID" id="69007367"/>
<evidence type="ECO:0000259" key="7">
    <source>
        <dbReference type="PROSITE" id="PS50011"/>
    </source>
</evidence>
<dbReference type="Proteomes" id="UP000613401">
    <property type="component" value="Unassembled WGS sequence"/>
</dbReference>
<evidence type="ECO:0000256" key="5">
    <source>
        <dbReference type="SAM" id="MobiDB-lite"/>
    </source>
</evidence>
<dbReference type="Pfam" id="PF01544">
    <property type="entry name" value="CorA"/>
    <property type="match status" value="1"/>
</dbReference>
<feature type="transmembrane region" description="Helical" evidence="6">
    <location>
        <begin position="1240"/>
        <end position="1260"/>
    </location>
</feature>
<feature type="region of interest" description="Disordered" evidence="5">
    <location>
        <begin position="807"/>
        <end position="874"/>
    </location>
</feature>
<comment type="subcellular location">
    <subcellularLocation>
        <location evidence="1">Membrane</location>
        <topology evidence="1">Multi-pass membrane protein</topology>
    </subcellularLocation>
</comment>
<dbReference type="PANTHER" id="PTHR24359">
    <property type="entry name" value="SERINE/THREONINE-PROTEIN KINASE SBK1"/>
    <property type="match status" value="1"/>
</dbReference>
<dbReference type="Gene3D" id="1.20.58.340">
    <property type="entry name" value="Magnesium transport protein CorA, transmembrane region"/>
    <property type="match status" value="1"/>
</dbReference>
<keyword evidence="3 6" id="KW-1133">Transmembrane helix</keyword>
<dbReference type="GO" id="GO:0016020">
    <property type="term" value="C:membrane"/>
    <property type="evidence" value="ECO:0007669"/>
    <property type="project" value="UniProtKB-SubCell"/>
</dbReference>
<feature type="domain" description="Protein kinase" evidence="7">
    <location>
        <begin position="367"/>
        <end position="673"/>
    </location>
</feature>
<evidence type="ECO:0000256" key="6">
    <source>
        <dbReference type="SAM" id="Phobius"/>
    </source>
</evidence>
<dbReference type="Gene3D" id="3.30.200.20">
    <property type="entry name" value="Phosphorylase Kinase, domain 1"/>
    <property type="match status" value="1"/>
</dbReference>
<dbReference type="InterPro" id="IPR002523">
    <property type="entry name" value="MgTranspt_CorA/ZnTranspt_ZntB"/>
</dbReference>
<gene>
    <name evidence="8" type="ORF">GCG54_00000194</name>
</gene>
<dbReference type="EMBL" id="WVTB01000059">
    <property type="protein sequence ID" value="KAF3802827.1"/>
    <property type="molecule type" value="Genomic_DNA"/>
</dbReference>
<dbReference type="GO" id="GO:0046873">
    <property type="term" value="F:metal ion transmembrane transporter activity"/>
    <property type="evidence" value="ECO:0007669"/>
    <property type="project" value="InterPro"/>
</dbReference>
<comment type="caution">
    <text evidence="8">The sequence shown here is derived from an EMBL/GenBank/DDBJ whole genome shotgun (WGS) entry which is preliminary data.</text>
</comment>
<organism evidence="8 9">
    <name type="scientific">Colletotrichum gloeosporioides</name>
    <name type="common">Anthracnose fungus</name>
    <name type="synonym">Glomerella cingulata</name>
    <dbReference type="NCBI Taxonomy" id="474922"/>
    <lineage>
        <taxon>Eukaryota</taxon>
        <taxon>Fungi</taxon>
        <taxon>Dikarya</taxon>
        <taxon>Ascomycota</taxon>
        <taxon>Pezizomycotina</taxon>
        <taxon>Sordariomycetes</taxon>
        <taxon>Hypocreomycetidae</taxon>
        <taxon>Glomerellales</taxon>
        <taxon>Glomerellaceae</taxon>
        <taxon>Colletotrichum</taxon>
        <taxon>Colletotrichum gloeosporioides species complex</taxon>
    </lineage>
</organism>
<dbReference type="CDD" id="cd00180">
    <property type="entry name" value="PKc"/>
    <property type="match status" value="1"/>
</dbReference>
<dbReference type="Gene3D" id="1.10.510.10">
    <property type="entry name" value="Transferase(Phosphotransferase) domain 1"/>
    <property type="match status" value="1"/>
</dbReference>
<evidence type="ECO:0000256" key="2">
    <source>
        <dbReference type="ARBA" id="ARBA00022692"/>
    </source>
</evidence>
<dbReference type="GO" id="GO:0005524">
    <property type="term" value="F:ATP binding"/>
    <property type="evidence" value="ECO:0007669"/>
    <property type="project" value="InterPro"/>
</dbReference>
<name>A0A8H4CFP2_COLGL</name>
<dbReference type="InterPro" id="IPR045863">
    <property type="entry name" value="CorA_TM1_TM2"/>
</dbReference>
<evidence type="ECO:0000313" key="9">
    <source>
        <dbReference type="Proteomes" id="UP000613401"/>
    </source>
</evidence>
<feature type="transmembrane region" description="Helical" evidence="6">
    <location>
        <begin position="21"/>
        <end position="43"/>
    </location>
</feature>
<keyword evidence="2 6" id="KW-0812">Transmembrane</keyword>
<feature type="compositionally biased region" description="Basic and acidic residues" evidence="5">
    <location>
        <begin position="716"/>
        <end position="735"/>
    </location>
</feature>
<dbReference type="SUPFAM" id="SSF144083">
    <property type="entry name" value="Magnesium transport protein CorA, transmembrane region"/>
    <property type="match status" value="1"/>
</dbReference>
<feature type="compositionally biased region" description="Basic and acidic residues" evidence="5">
    <location>
        <begin position="91"/>
        <end position="113"/>
    </location>
</feature>
<dbReference type="RefSeq" id="XP_045261986.1">
    <property type="nucleotide sequence ID" value="XM_045400335.1"/>
</dbReference>
<protein>
    <recommendedName>
        <fullName evidence="7">Protein kinase domain-containing protein</fullName>
    </recommendedName>
</protein>
<feature type="transmembrane region" description="Helical" evidence="6">
    <location>
        <begin position="1280"/>
        <end position="1304"/>
    </location>
</feature>
<sequence>MSFFNWQPESEKGETEVSPRIWIYVVMAAGVTILTVLAWLWFIKGRCSWKQRRQFVDEYELSDSQGSTGDESALPPVHLTQPDGTVVEINDTDKDQPHPVRALERVPSWKDNEDLSSAISQNVPTTTPSDGQTEVNDHGDTAQLRQGTTKSYPNATPSLENDFSNVGGAPGLGDQTPVASYPLDLSDSGSEDGDGLWESIDEQLISPPPDDKEYLPLDQLRRIMVKRRVRKALKKHLKLDRDTRYRYACEVCDTTNYGTAQRTTRHKIFAVLVRIEHLEALPSIIEEEIHDVHLPFTLQKGSQWHLTYAGVDKVPVKFRASLEWSKPKLNAFIKEQWLFMAPFFDMRATKPHFYPLESKVVLPFVSNASDTDTAFGGFGDVFRRQIHAAHHNCTQPFFAIKKLHNKNKTEFEDEQYALKKFNQEDHPHLTKLLATYHHHEHYYFVFPWADGNLREFWQRYEMPKRDHNLIVWLAEQSAGIASGLKLIQHPPPNLNLTVQDSRDYGRHGDLKPENILWFRDPGADESLIGSGLLKIADFGLTRYHRHNSRYQKLQSGGGFTCSLTYKAPEVDVVDSVSEAYDIWTLGCLLLEFITWYLRGWEGVDEFSLSRANESHDPDHEIPLDTFFNVASKNGVKGAGLKRAVTELIDDLHEDPNCSKFLHDLLTYTLHHLLRSDHKKRAKCVDVVKMLEKMAKDCRNDKSYAVDGRMKPPNKSDTMDTTRTDKTVSEYGRDTAENDALATPHASRPGTPTREIDLYDFVRYDEIPERALDDDAMETDTDKIDTAEEPSENEEGTPKQLLNVASEDVGPDEMEISTPTARNTSFLQDDSFSSSGTEGYTVSQPNESGFGENPKRKSCDIGEGLSTQEMKRPKLAEGESTLVGSIAESKSGFSAHDFELFEYEERPTTVITIRLDDLAELQDAFLEDELTTAEDWETWLQRATVLDCPSEIQQLPVSESTFQNVTKTFRVHRTLGRMINRRDSEFLHLLEVDENIEPQRLIYNFRTSAIVPGDIAVSVTHDPCRRSTTAILFGLGEAQERLFLHRMKESLEDFCHPLALVGAVCELERDRWIKNEVRPIESTYMEKNDQWSMASSDNLASAPEGETMEDALGLRFKSTILLTSLTAARRQLSRIGDYLQDMRKDAKMASFVGGCDHYHDKETKALNTGIDLGKQQAHTAARLHHRLNQISDEFDMKIDSCKASMEDMMATTQVVMSRIARHDTLTNTAISVATRRDNSQMMSIAFVTMVFLPLTSIATIFSMNVFNWDAKDGENLINVHFWLYLAVAGASTVLTVGLWMIYSGVTKGLFCVRQRRKDEEMGS</sequence>
<dbReference type="SUPFAM" id="SSF56112">
    <property type="entry name" value="Protein kinase-like (PK-like)"/>
    <property type="match status" value="1"/>
</dbReference>
<feature type="region of interest" description="Disordered" evidence="5">
    <location>
        <begin position="703"/>
        <end position="753"/>
    </location>
</feature>
<accession>A0A8H4CFP2</accession>
<keyword evidence="4 6" id="KW-0472">Membrane</keyword>
<dbReference type="PANTHER" id="PTHR24359:SF37">
    <property type="entry name" value="PROTEIN KINASE DOMAIN-CONTAINING PROTEIN"/>
    <property type="match status" value="1"/>
</dbReference>
<dbReference type="Pfam" id="PF00069">
    <property type="entry name" value="Pkinase"/>
    <property type="match status" value="1"/>
</dbReference>
<feature type="compositionally biased region" description="Polar residues" evidence="5">
    <location>
        <begin position="115"/>
        <end position="134"/>
    </location>
</feature>
<dbReference type="InterPro" id="IPR000719">
    <property type="entry name" value="Prot_kinase_dom"/>
</dbReference>
<feature type="region of interest" description="Disordered" evidence="5">
    <location>
        <begin position="90"/>
        <end position="180"/>
    </location>
</feature>
<evidence type="ECO:0000256" key="3">
    <source>
        <dbReference type="ARBA" id="ARBA00022989"/>
    </source>
</evidence>
<evidence type="ECO:0000313" key="8">
    <source>
        <dbReference type="EMBL" id="KAF3802827.1"/>
    </source>
</evidence>
<feature type="compositionally biased region" description="Polar residues" evidence="5">
    <location>
        <begin position="816"/>
        <end position="846"/>
    </location>
</feature>
<dbReference type="SMART" id="SM00220">
    <property type="entry name" value="S_TKc"/>
    <property type="match status" value="1"/>
</dbReference>
<reference evidence="8" key="1">
    <citation type="journal article" date="2020" name="Phytopathology">
        <title>Genome sequence and comparative analysis of Colletotrichum gloeosporioides isolated from Liriodendron leaves.</title>
        <authorList>
            <person name="Fu F.F."/>
            <person name="Hao Z."/>
            <person name="Wang P."/>
            <person name="Lu Y."/>
            <person name="Xue L.J."/>
            <person name="Wei G."/>
            <person name="Tian Y."/>
            <person name="Baishi H."/>
            <person name="Xu H."/>
            <person name="Shi J."/>
            <person name="Cheng T."/>
            <person name="Wang G."/>
            <person name="Yi Y."/>
            <person name="Chen J."/>
        </authorList>
    </citation>
    <scope>NUCLEOTIDE SEQUENCE</scope>
    <source>
        <strain evidence="8">Lc1</strain>
    </source>
</reference>
<dbReference type="GO" id="GO:0004674">
    <property type="term" value="F:protein serine/threonine kinase activity"/>
    <property type="evidence" value="ECO:0007669"/>
    <property type="project" value="TreeGrafter"/>
</dbReference>
<keyword evidence="9" id="KW-1185">Reference proteome</keyword>
<dbReference type="InterPro" id="IPR011009">
    <property type="entry name" value="Kinase-like_dom_sf"/>
</dbReference>